<reference evidence="7" key="3">
    <citation type="submission" date="2025-09" db="UniProtKB">
        <authorList>
            <consortium name="Ensembl"/>
        </authorList>
    </citation>
    <scope>IDENTIFICATION</scope>
</reference>
<dbReference type="InterPro" id="IPR001841">
    <property type="entry name" value="Znf_RING"/>
</dbReference>
<gene>
    <name evidence="7" type="primary">si:ch211-59o9.10</name>
</gene>
<dbReference type="Gene3D" id="3.30.40.10">
    <property type="entry name" value="Zinc/RING finger domain, C3HC4 (zinc finger)"/>
    <property type="match status" value="1"/>
</dbReference>
<reference evidence="7" key="2">
    <citation type="submission" date="2025-08" db="UniProtKB">
        <authorList>
            <consortium name="Ensembl"/>
        </authorList>
    </citation>
    <scope>IDENTIFICATION</scope>
</reference>
<dbReference type="OrthoDB" id="8062037at2759"/>
<dbReference type="CDD" id="cd16472">
    <property type="entry name" value="RING-H2_RNF38-like"/>
    <property type="match status" value="1"/>
</dbReference>
<keyword evidence="3" id="KW-0862">Zinc</keyword>
<dbReference type="KEGG" id="sfm:108931342"/>
<keyword evidence="1" id="KW-0479">Metal-binding</keyword>
<dbReference type="GO" id="GO:0008270">
    <property type="term" value="F:zinc ion binding"/>
    <property type="evidence" value="ECO:0007669"/>
    <property type="project" value="UniProtKB-KW"/>
</dbReference>
<evidence type="ECO:0000256" key="2">
    <source>
        <dbReference type="ARBA" id="ARBA00022771"/>
    </source>
</evidence>
<evidence type="ECO:0000313" key="8">
    <source>
        <dbReference type="Proteomes" id="UP000694397"/>
    </source>
</evidence>
<keyword evidence="8" id="KW-1185">Reference proteome</keyword>
<reference evidence="7 8" key="1">
    <citation type="submission" date="2019-04" db="EMBL/GenBank/DDBJ databases">
        <authorList>
            <consortium name="Wellcome Sanger Institute Data Sharing"/>
        </authorList>
    </citation>
    <scope>NUCLEOTIDE SEQUENCE [LARGE SCALE GENOMIC DNA]</scope>
</reference>
<proteinExistence type="predicted"/>
<feature type="region of interest" description="Disordered" evidence="5">
    <location>
        <begin position="76"/>
        <end position="96"/>
    </location>
</feature>
<sequence length="543" mass="59251">MARAGDGYFHETLGGSPARCRWDTCLDAMASESDPDRGRSCGSEDWDCNLSLQDPQTPTGLNQACLLSESDLLFSSSSDDDSSSRSPWKFVPETPSPLHYRKRLHELAGTSGASGSEGPVESIPAPQAMTESQDLNTATPVYQEPKRRRMLLKGSVGEAGAVLGGGSSAGSSDMPPPSGSDTALSLTAPSTSVSSQFKISPPFLSFSASTEVPGASNDLAREASEGSKQGQLSAVSHRHGHRMALKVGTRASSRSKDAKQASCPPVPIECQQAFPSSSEVESTWLLSGEPEHSIWDGAEASRGRQPARNRQEQEIIISDDEEISVEDVVRSAQVEEDEAFARSLQAQYDWEDHQQQQRGGRRRQAFSQPPPLLPYEIYGGLNWISHLTSRMDSSPGLFSNFSEFLGLAEERLNRHGGRSRAGRGSRHRHAHLAAQDLLDDSQGNNYEALLAFEESQGAVVARKAMSSREIERLPVKAFNPIHSAGKTECQICFSDYVEGEKLRMLPCLHDYHMQCIDRWLKENATCPVCRVDVSESGSWKEPL</sequence>
<feature type="domain" description="RING-type" evidence="6">
    <location>
        <begin position="489"/>
        <end position="530"/>
    </location>
</feature>
<evidence type="ECO:0000256" key="5">
    <source>
        <dbReference type="SAM" id="MobiDB-lite"/>
    </source>
</evidence>
<dbReference type="GO" id="GO:0016567">
    <property type="term" value="P:protein ubiquitination"/>
    <property type="evidence" value="ECO:0007669"/>
    <property type="project" value="TreeGrafter"/>
</dbReference>
<dbReference type="PANTHER" id="PTHR46171">
    <property type="entry name" value="GH10160P"/>
    <property type="match status" value="1"/>
</dbReference>
<dbReference type="AlphaFoldDB" id="A0A8C9QY86"/>
<dbReference type="GeneID" id="108931342"/>
<accession>A0A8C9QY86</accession>
<feature type="region of interest" description="Disordered" evidence="5">
    <location>
        <begin position="216"/>
        <end position="264"/>
    </location>
</feature>
<evidence type="ECO:0000256" key="3">
    <source>
        <dbReference type="ARBA" id="ARBA00022833"/>
    </source>
</evidence>
<evidence type="ECO:0000313" key="7">
    <source>
        <dbReference type="Ensembl" id="ENSSFOP00015002886.1"/>
    </source>
</evidence>
<dbReference type="Pfam" id="PF13639">
    <property type="entry name" value="zf-RING_2"/>
    <property type="match status" value="1"/>
</dbReference>
<feature type="region of interest" description="Disordered" evidence="5">
    <location>
        <begin position="350"/>
        <end position="369"/>
    </location>
</feature>
<dbReference type="InterPro" id="IPR013083">
    <property type="entry name" value="Znf_RING/FYVE/PHD"/>
</dbReference>
<dbReference type="SMART" id="SM00184">
    <property type="entry name" value="RING"/>
    <property type="match status" value="1"/>
</dbReference>
<evidence type="ECO:0000256" key="1">
    <source>
        <dbReference type="ARBA" id="ARBA00022723"/>
    </source>
</evidence>
<keyword evidence="2 4" id="KW-0863">Zinc-finger</keyword>
<dbReference type="GeneTree" id="ENSGT00940000158553"/>
<dbReference type="FunFam" id="3.30.40.10:FF:000922">
    <property type="entry name" value="RING finger protein 38"/>
    <property type="match status" value="1"/>
</dbReference>
<organism evidence="7 8">
    <name type="scientific">Scleropages formosus</name>
    <name type="common">Asian bonytongue</name>
    <name type="synonym">Osteoglossum formosum</name>
    <dbReference type="NCBI Taxonomy" id="113540"/>
    <lineage>
        <taxon>Eukaryota</taxon>
        <taxon>Metazoa</taxon>
        <taxon>Chordata</taxon>
        <taxon>Craniata</taxon>
        <taxon>Vertebrata</taxon>
        <taxon>Euteleostomi</taxon>
        <taxon>Actinopterygii</taxon>
        <taxon>Neopterygii</taxon>
        <taxon>Teleostei</taxon>
        <taxon>Osteoglossocephala</taxon>
        <taxon>Osteoglossomorpha</taxon>
        <taxon>Osteoglossiformes</taxon>
        <taxon>Osteoglossidae</taxon>
        <taxon>Scleropages</taxon>
    </lineage>
</organism>
<dbReference type="Ensembl" id="ENSSFOT00015002931.2">
    <property type="protein sequence ID" value="ENSSFOP00015002886.1"/>
    <property type="gene ID" value="ENSSFOG00015001915.2"/>
</dbReference>
<dbReference type="PANTHER" id="PTHR46171:SF3">
    <property type="entry name" value="GH10160P"/>
    <property type="match status" value="1"/>
</dbReference>
<feature type="region of interest" description="Disordered" evidence="5">
    <location>
        <begin position="162"/>
        <end position="187"/>
    </location>
</feature>
<dbReference type="PROSITE" id="PS50089">
    <property type="entry name" value="ZF_RING_2"/>
    <property type="match status" value="1"/>
</dbReference>
<dbReference type="GO" id="GO:0061630">
    <property type="term" value="F:ubiquitin protein ligase activity"/>
    <property type="evidence" value="ECO:0007669"/>
    <property type="project" value="TreeGrafter"/>
</dbReference>
<evidence type="ECO:0000259" key="6">
    <source>
        <dbReference type="PROSITE" id="PS50089"/>
    </source>
</evidence>
<evidence type="ECO:0000256" key="4">
    <source>
        <dbReference type="PROSITE-ProRule" id="PRU00175"/>
    </source>
</evidence>
<name>A0A8C9QY86_SCLFO</name>
<dbReference type="Proteomes" id="UP000694397">
    <property type="component" value="Chromosome 2"/>
</dbReference>
<protein>
    <submittedName>
        <fullName evidence="7">Uncharacterized LOC108931342</fullName>
    </submittedName>
</protein>
<dbReference type="SUPFAM" id="SSF57850">
    <property type="entry name" value="RING/U-box"/>
    <property type="match status" value="1"/>
</dbReference>